<reference evidence="8" key="1">
    <citation type="journal article" date="2019" name="Int. J. Syst. Evol. Microbiol.">
        <title>The Global Catalogue of Microorganisms (GCM) 10K type strain sequencing project: providing services to taxonomists for standard genome sequencing and annotation.</title>
        <authorList>
            <consortium name="The Broad Institute Genomics Platform"/>
            <consortium name="The Broad Institute Genome Sequencing Center for Infectious Disease"/>
            <person name="Wu L."/>
            <person name="Ma J."/>
        </authorList>
    </citation>
    <scope>NUCLEOTIDE SEQUENCE [LARGE SCALE GENOMIC DNA]</scope>
    <source>
        <strain evidence="8">JCM 19212</strain>
    </source>
</reference>
<dbReference type="PANTHER" id="PTHR47053">
    <property type="entry name" value="MUREIN DD-ENDOPEPTIDASE MEPH-RELATED"/>
    <property type="match status" value="1"/>
</dbReference>
<keyword evidence="8" id="KW-1185">Reference proteome</keyword>
<comment type="similarity">
    <text evidence="1">Belongs to the peptidase C40 family.</text>
</comment>
<feature type="domain" description="NlpC/P60" evidence="6">
    <location>
        <begin position="356"/>
        <end position="504"/>
    </location>
</feature>
<evidence type="ECO:0000256" key="2">
    <source>
        <dbReference type="ARBA" id="ARBA00022670"/>
    </source>
</evidence>
<evidence type="ECO:0000313" key="7">
    <source>
        <dbReference type="EMBL" id="GAA5081320.1"/>
    </source>
</evidence>
<dbReference type="PROSITE" id="PS51935">
    <property type="entry name" value="NLPC_P60"/>
    <property type="match status" value="1"/>
</dbReference>
<dbReference type="SUPFAM" id="SSF54001">
    <property type="entry name" value="Cysteine proteinases"/>
    <property type="match status" value="1"/>
</dbReference>
<dbReference type="PIRSF" id="PIRSF019015">
    <property type="entry name" value="P60_peptidase_YkfC"/>
    <property type="match status" value="1"/>
</dbReference>
<dbReference type="Gene3D" id="3.90.1720.10">
    <property type="entry name" value="endopeptidase domain like (from Nostoc punctiforme)"/>
    <property type="match status" value="1"/>
</dbReference>
<keyword evidence="3" id="KW-0378">Hydrolase</keyword>
<evidence type="ECO:0000256" key="4">
    <source>
        <dbReference type="ARBA" id="ARBA00022807"/>
    </source>
</evidence>
<evidence type="ECO:0000313" key="8">
    <source>
        <dbReference type="Proteomes" id="UP001501083"/>
    </source>
</evidence>
<keyword evidence="2" id="KW-0645">Protease</keyword>
<evidence type="ECO:0000256" key="3">
    <source>
        <dbReference type="ARBA" id="ARBA00022801"/>
    </source>
</evidence>
<keyword evidence="4" id="KW-0788">Thiol protease</keyword>
<gene>
    <name evidence="7" type="ORF">GCM10025759_31480</name>
</gene>
<dbReference type="Pfam" id="PF00877">
    <property type="entry name" value="NLPC_P60"/>
    <property type="match status" value="1"/>
</dbReference>
<dbReference type="Pfam" id="PF12913">
    <property type="entry name" value="SH3_6"/>
    <property type="match status" value="1"/>
</dbReference>
<organism evidence="7 8">
    <name type="scientific">Lysobacter panacisoli</name>
    <dbReference type="NCBI Taxonomy" id="1255263"/>
    <lineage>
        <taxon>Bacteria</taxon>
        <taxon>Pseudomonadati</taxon>
        <taxon>Pseudomonadota</taxon>
        <taxon>Gammaproteobacteria</taxon>
        <taxon>Lysobacterales</taxon>
        <taxon>Lysobacteraceae</taxon>
        <taxon>Lysobacter</taxon>
    </lineage>
</organism>
<evidence type="ECO:0000259" key="6">
    <source>
        <dbReference type="PROSITE" id="PS51935"/>
    </source>
</evidence>
<protein>
    <submittedName>
        <fullName evidence="7">SH3 domain-containing protein</fullName>
    </submittedName>
</protein>
<evidence type="ECO:0000256" key="1">
    <source>
        <dbReference type="ARBA" id="ARBA00007074"/>
    </source>
</evidence>
<accession>A0ABP9LM25</accession>
<dbReference type="InterPro" id="IPR038765">
    <property type="entry name" value="Papain-like_cys_pep_sf"/>
</dbReference>
<dbReference type="PANTHER" id="PTHR47053:SF1">
    <property type="entry name" value="MUREIN DD-ENDOPEPTIDASE MEPH-RELATED"/>
    <property type="match status" value="1"/>
</dbReference>
<dbReference type="InterPro" id="IPR000064">
    <property type="entry name" value="NLP_P60_dom"/>
</dbReference>
<feature type="region of interest" description="Disordered" evidence="5">
    <location>
        <begin position="1"/>
        <end position="37"/>
    </location>
</feature>
<dbReference type="InterPro" id="IPR039439">
    <property type="entry name" value="SH3b1_dom"/>
</dbReference>
<dbReference type="Proteomes" id="UP001501083">
    <property type="component" value="Unassembled WGS sequence"/>
</dbReference>
<dbReference type="EMBL" id="BAABKY010000005">
    <property type="protein sequence ID" value="GAA5081320.1"/>
    <property type="molecule type" value="Genomic_DNA"/>
</dbReference>
<name>A0ABP9LM25_9GAMM</name>
<comment type="caution">
    <text evidence="7">The sequence shown here is derived from an EMBL/GenBank/DDBJ whole genome shotgun (WGS) entry which is preliminary data.</text>
</comment>
<sequence>MIEPGRLSDAEFPPSRGLFASARPAPRPHTKPARTPVCPPDTGFRAMRLIATLAALAFLSFATPQAAAFERAWTVPDTGVVGVERAQLDPAFWVQRQADADRVVMDAAAIAAQNAKLMQLDRSMHDLQALPAELDRARVAGWVEGLSKRPTRAIYDERGEMLTREALDAIVANAQPQAIPQRQETRYGLVVHRADLRTFPTRTRVFNSSDDHDIDRFQESGLFPGDPVVIAHESRDGEWWFVVNTRYAAWIEKRFVAQGSADQVFGYGRKTPYRIVTGARATTVFTPEEPAVSELQLDMGVRVPLLADWPVGRPVNGQHAYTADVIELPVREADGRLRFAPALLPRREPSDADYLSLNKRNLIEQGFKFLGERYGWGHSYNARDCSGFVSEIYRSMGVQLPRNTSDQAVSPALNRIAFDAKDGRDRRDPAVRELQVGDLVYIPGHVMMVIGQIDGEPYVIHDTTGLTFKDGDGKTMRARTNGVTVSPLSPLLFNEKQSFVDRITNIQRIRP</sequence>
<dbReference type="InterPro" id="IPR027017">
    <property type="entry name" value="P60_peptidase_YkfC"/>
</dbReference>
<proteinExistence type="inferred from homology"/>
<dbReference type="InterPro" id="IPR051202">
    <property type="entry name" value="Peptidase_C40"/>
</dbReference>
<evidence type="ECO:0000256" key="5">
    <source>
        <dbReference type="SAM" id="MobiDB-lite"/>
    </source>
</evidence>